<dbReference type="EMBL" id="AAOW01000014">
    <property type="protein sequence ID" value="EAR60752.1"/>
    <property type="molecule type" value="Genomic_DNA"/>
</dbReference>
<protein>
    <submittedName>
        <fullName evidence="11">Methyl-accepting chemotaxis sensory transducer</fullName>
    </submittedName>
</protein>
<dbReference type="InterPro" id="IPR004089">
    <property type="entry name" value="MCPsignal_dom"/>
</dbReference>
<organism evidence="11 12">
    <name type="scientific">Neptuniibacter caesariensis</name>
    <dbReference type="NCBI Taxonomy" id="207954"/>
    <lineage>
        <taxon>Bacteria</taxon>
        <taxon>Pseudomonadati</taxon>
        <taxon>Pseudomonadota</taxon>
        <taxon>Gammaproteobacteria</taxon>
        <taxon>Oceanospirillales</taxon>
        <taxon>Oceanospirillaceae</taxon>
        <taxon>Neptuniibacter</taxon>
    </lineage>
</organism>
<dbReference type="RefSeq" id="WP_007020424.1">
    <property type="nucleotide sequence ID" value="NZ_CH724125.1"/>
</dbReference>
<keyword evidence="6" id="KW-1133">Transmembrane helix</keyword>
<keyword evidence="7" id="KW-0472">Membrane</keyword>
<gene>
    <name evidence="11" type="ORF">MED92_13793</name>
</gene>
<dbReference type="GO" id="GO:0006935">
    <property type="term" value="P:chemotaxis"/>
    <property type="evidence" value="ECO:0007669"/>
    <property type="project" value="UniProtKB-KW"/>
</dbReference>
<keyword evidence="2" id="KW-1003">Cell membrane</keyword>
<evidence type="ECO:0000313" key="12">
    <source>
        <dbReference type="Proteomes" id="UP000002171"/>
    </source>
</evidence>
<keyword evidence="3" id="KW-0488">Methylation</keyword>
<evidence type="ECO:0000256" key="2">
    <source>
        <dbReference type="ARBA" id="ARBA00022475"/>
    </source>
</evidence>
<comment type="caution">
    <text evidence="11">The sequence shown here is derived from an EMBL/GenBank/DDBJ whole genome shotgun (WGS) entry which is preliminary data.</text>
</comment>
<keyword evidence="4" id="KW-0145">Chemotaxis</keyword>
<dbReference type="OrthoDB" id="369661at2"/>
<evidence type="ECO:0000256" key="1">
    <source>
        <dbReference type="ARBA" id="ARBA00004651"/>
    </source>
</evidence>
<evidence type="ECO:0000313" key="11">
    <source>
        <dbReference type="EMBL" id="EAR60752.1"/>
    </source>
</evidence>
<sequence>MKLKKVMAIVAILASIVLAVSETVGLGSAINYTCLAVVIISLLLQFKGDGSTVSEPSPAVSQSVANAGTVDPVLHDAINEVSKTLVHDARIVNQEVERVDALIKESVHLLSDSFHTLHDLSARQAVLTREIIEQTHEDESVSDEQTFNIKHFISETGRTLDQFVAVMVDVSKNSLETVHHIDDMVEKLDGIFGLIENVEGLASQTNLLALNASIEAARAGEAGRGFAVVADEVRTLSINSAELNNQIREEIGSAKETIEILRSTVGSMASTDMSDTIGTKEQMSVMLQHMAEMNHFLNDKVMEISEVGDQLSSSVDQAVRSLQFEDISSQALNSVEHNIDSLNEVSSLISNVVTADHRVDAEAADTCMRRCSELREQALKRNEVRTVSQNDMDEGDVELF</sequence>
<feature type="domain" description="Methyl-accepting transducer" evidence="10">
    <location>
        <begin position="154"/>
        <end position="326"/>
    </location>
</feature>
<comment type="subcellular location">
    <subcellularLocation>
        <location evidence="1">Cell membrane</location>
        <topology evidence="1">Multi-pass membrane protein</topology>
    </subcellularLocation>
</comment>
<dbReference type="Pfam" id="PF00015">
    <property type="entry name" value="MCPsignal"/>
    <property type="match status" value="1"/>
</dbReference>
<reference evidence="11 12" key="1">
    <citation type="submission" date="2006-02" db="EMBL/GenBank/DDBJ databases">
        <authorList>
            <person name="Pinhassi J."/>
            <person name="Pedros-Alio C."/>
            <person name="Ferriera S."/>
            <person name="Johnson J."/>
            <person name="Kravitz S."/>
            <person name="Halpern A."/>
            <person name="Remington K."/>
            <person name="Beeson K."/>
            <person name="Tran B."/>
            <person name="Rogers Y.-H."/>
            <person name="Friedman R."/>
            <person name="Venter J.C."/>
        </authorList>
    </citation>
    <scope>NUCLEOTIDE SEQUENCE [LARGE SCALE GENOMIC DNA]</scope>
    <source>
        <strain evidence="11 12">MED92</strain>
    </source>
</reference>
<keyword evidence="5" id="KW-0812">Transmembrane</keyword>
<evidence type="ECO:0000259" key="10">
    <source>
        <dbReference type="PROSITE" id="PS50111"/>
    </source>
</evidence>
<dbReference type="GO" id="GO:0005886">
    <property type="term" value="C:plasma membrane"/>
    <property type="evidence" value="ECO:0007669"/>
    <property type="project" value="UniProtKB-SubCell"/>
</dbReference>
<dbReference type="AlphaFoldDB" id="A0A7U8C3D2"/>
<keyword evidence="12" id="KW-1185">Reference proteome</keyword>
<evidence type="ECO:0000256" key="9">
    <source>
        <dbReference type="PROSITE-ProRule" id="PRU00284"/>
    </source>
</evidence>
<evidence type="ECO:0000256" key="6">
    <source>
        <dbReference type="ARBA" id="ARBA00022989"/>
    </source>
</evidence>
<accession>A0A7U8C3D2</accession>
<evidence type="ECO:0000256" key="5">
    <source>
        <dbReference type="ARBA" id="ARBA00022692"/>
    </source>
</evidence>
<dbReference type="PANTHER" id="PTHR32089:SF39">
    <property type="entry name" value="METHYL-ACCEPTING CHEMOTAXIS PROTEIN HLYB"/>
    <property type="match status" value="1"/>
</dbReference>
<dbReference type="GO" id="GO:0007165">
    <property type="term" value="P:signal transduction"/>
    <property type="evidence" value="ECO:0007669"/>
    <property type="project" value="UniProtKB-KW"/>
</dbReference>
<dbReference type="SMART" id="SM00283">
    <property type="entry name" value="MA"/>
    <property type="match status" value="1"/>
</dbReference>
<evidence type="ECO:0000256" key="8">
    <source>
        <dbReference type="ARBA" id="ARBA00023224"/>
    </source>
</evidence>
<dbReference type="Gene3D" id="1.10.287.950">
    <property type="entry name" value="Methyl-accepting chemotaxis protein"/>
    <property type="match status" value="1"/>
</dbReference>
<keyword evidence="8 9" id="KW-0807">Transducer</keyword>
<dbReference type="PANTHER" id="PTHR32089">
    <property type="entry name" value="METHYL-ACCEPTING CHEMOTAXIS PROTEIN MCPB"/>
    <property type="match status" value="1"/>
</dbReference>
<name>A0A7U8C3D2_NEPCE</name>
<evidence type="ECO:0000256" key="3">
    <source>
        <dbReference type="ARBA" id="ARBA00022481"/>
    </source>
</evidence>
<evidence type="ECO:0000256" key="7">
    <source>
        <dbReference type="ARBA" id="ARBA00023136"/>
    </source>
</evidence>
<dbReference type="SUPFAM" id="SSF58104">
    <property type="entry name" value="Methyl-accepting chemotaxis protein (MCP) signaling domain"/>
    <property type="match status" value="1"/>
</dbReference>
<proteinExistence type="predicted"/>
<dbReference type="PROSITE" id="PS50111">
    <property type="entry name" value="CHEMOTAXIS_TRANSDUC_2"/>
    <property type="match status" value="1"/>
</dbReference>
<dbReference type="Proteomes" id="UP000002171">
    <property type="component" value="Unassembled WGS sequence"/>
</dbReference>
<evidence type="ECO:0000256" key="4">
    <source>
        <dbReference type="ARBA" id="ARBA00022500"/>
    </source>
</evidence>